<dbReference type="GO" id="GO:0015297">
    <property type="term" value="F:antiporter activity"/>
    <property type="evidence" value="ECO:0007669"/>
    <property type="project" value="InterPro"/>
</dbReference>
<dbReference type="EMBL" id="DVLT01000075">
    <property type="protein sequence ID" value="HIU03826.1"/>
    <property type="molecule type" value="Genomic_DNA"/>
</dbReference>
<comment type="caution">
    <text evidence="7">The sequence shown here is derived from an EMBL/GenBank/DDBJ whole genome shotgun (WGS) entry which is preliminary data.</text>
</comment>
<evidence type="ECO:0000313" key="7">
    <source>
        <dbReference type="EMBL" id="HIU03826.1"/>
    </source>
</evidence>
<evidence type="ECO:0000256" key="6">
    <source>
        <dbReference type="SAM" id="Phobius"/>
    </source>
</evidence>
<dbReference type="GO" id="GO:0042910">
    <property type="term" value="F:xenobiotic transmembrane transporter activity"/>
    <property type="evidence" value="ECO:0007669"/>
    <property type="project" value="InterPro"/>
</dbReference>
<dbReference type="InterPro" id="IPR002528">
    <property type="entry name" value="MATE_fam"/>
</dbReference>
<keyword evidence="3 6" id="KW-0812">Transmembrane</keyword>
<organism evidence="7 8">
    <name type="scientific">Candidatus Onthocola gallistercoris</name>
    <dbReference type="NCBI Taxonomy" id="2840876"/>
    <lineage>
        <taxon>Bacteria</taxon>
        <taxon>Bacillati</taxon>
        <taxon>Bacillota</taxon>
        <taxon>Bacilli</taxon>
        <taxon>Candidatus Onthocola</taxon>
    </lineage>
</organism>
<dbReference type="Pfam" id="PF01554">
    <property type="entry name" value="MatE"/>
    <property type="match status" value="1"/>
</dbReference>
<keyword evidence="5 6" id="KW-0472">Membrane</keyword>
<feature type="transmembrane region" description="Helical" evidence="6">
    <location>
        <begin position="46"/>
        <end position="70"/>
    </location>
</feature>
<dbReference type="Proteomes" id="UP000824164">
    <property type="component" value="Unassembled WGS sequence"/>
</dbReference>
<sequence>MNNSLDRKITALSLLKFTIPSTAMIVFMYLYVILDGIIVSKFLGANAFAALSIVNPPVSMVMGLGMLLGIGLTEVVSHSLGEGRPEEANQNFTFVSLITLIIG</sequence>
<evidence type="ECO:0000256" key="2">
    <source>
        <dbReference type="ARBA" id="ARBA00022475"/>
    </source>
</evidence>
<evidence type="ECO:0000256" key="5">
    <source>
        <dbReference type="ARBA" id="ARBA00023136"/>
    </source>
</evidence>
<accession>A0A9D1HI95</accession>
<evidence type="ECO:0008006" key="9">
    <source>
        <dbReference type="Google" id="ProtNLM"/>
    </source>
</evidence>
<keyword evidence="4 6" id="KW-1133">Transmembrane helix</keyword>
<keyword evidence="2" id="KW-1003">Cell membrane</keyword>
<dbReference type="PANTHER" id="PTHR43823:SF3">
    <property type="entry name" value="MULTIDRUG EXPORT PROTEIN MEPA"/>
    <property type="match status" value="1"/>
</dbReference>
<feature type="transmembrane region" description="Helical" evidence="6">
    <location>
        <begin position="12"/>
        <end position="34"/>
    </location>
</feature>
<dbReference type="PANTHER" id="PTHR43823">
    <property type="entry name" value="SPORULATION PROTEIN YKVU"/>
    <property type="match status" value="1"/>
</dbReference>
<dbReference type="InterPro" id="IPR051327">
    <property type="entry name" value="MATE_MepA_subfamily"/>
</dbReference>
<dbReference type="GO" id="GO:0005886">
    <property type="term" value="C:plasma membrane"/>
    <property type="evidence" value="ECO:0007669"/>
    <property type="project" value="UniProtKB-SubCell"/>
</dbReference>
<gene>
    <name evidence="7" type="ORF">IAB63_11310</name>
</gene>
<evidence type="ECO:0000256" key="3">
    <source>
        <dbReference type="ARBA" id="ARBA00022692"/>
    </source>
</evidence>
<protein>
    <recommendedName>
        <fullName evidence="9">MATE family efflux transporter</fullName>
    </recommendedName>
</protein>
<reference evidence="7" key="1">
    <citation type="submission" date="2020-10" db="EMBL/GenBank/DDBJ databases">
        <authorList>
            <person name="Gilroy R."/>
        </authorList>
    </citation>
    <scope>NUCLEOTIDE SEQUENCE</scope>
    <source>
        <strain evidence="7">CHK187-14744</strain>
    </source>
</reference>
<evidence type="ECO:0000256" key="4">
    <source>
        <dbReference type="ARBA" id="ARBA00022989"/>
    </source>
</evidence>
<evidence type="ECO:0000313" key="8">
    <source>
        <dbReference type="Proteomes" id="UP000824164"/>
    </source>
</evidence>
<reference evidence="7" key="2">
    <citation type="journal article" date="2021" name="PeerJ">
        <title>Extensive microbial diversity within the chicken gut microbiome revealed by metagenomics and culture.</title>
        <authorList>
            <person name="Gilroy R."/>
            <person name="Ravi A."/>
            <person name="Getino M."/>
            <person name="Pursley I."/>
            <person name="Horton D.L."/>
            <person name="Alikhan N.F."/>
            <person name="Baker D."/>
            <person name="Gharbi K."/>
            <person name="Hall N."/>
            <person name="Watson M."/>
            <person name="Adriaenssens E.M."/>
            <person name="Foster-Nyarko E."/>
            <person name="Jarju S."/>
            <person name="Secka A."/>
            <person name="Antonio M."/>
            <person name="Oren A."/>
            <person name="Chaudhuri R.R."/>
            <person name="La Ragione R."/>
            <person name="Hildebrand F."/>
            <person name="Pallen M.J."/>
        </authorList>
    </citation>
    <scope>NUCLEOTIDE SEQUENCE</scope>
    <source>
        <strain evidence="7">CHK187-14744</strain>
    </source>
</reference>
<proteinExistence type="predicted"/>
<name>A0A9D1HI95_9FIRM</name>
<evidence type="ECO:0000256" key="1">
    <source>
        <dbReference type="ARBA" id="ARBA00004651"/>
    </source>
</evidence>
<comment type="subcellular location">
    <subcellularLocation>
        <location evidence="1">Cell membrane</location>
        <topology evidence="1">Multi-pass membrane protein</topology>
    </subcellularLocation>
</comment>
<dbReference type="AlphaFoldDB" id="A0A9D1HI95"/>